<dbReference type="SMART" id="SM01381">
    <property type="entry name" value="7TM_GPCR_Srsx"/>
    <property type="match status" value="1"/>
</dbReference>
<dbReference type="PANTHER" id="PTHR24246">
    <property type="entry name" value="OLFACTORY RECEPTOR AND ADENOSINE RECEPTOR"/>
    <property type="match status" value="1"/>
</dbReference>
<accession>A0A3B3SJI0</accession>
<evidence type="ECO:0000256" key="1">
    <source>
        <dbReference type="ARBA" id="ARBA00004651"/>
    </source>
</evidence>
<dbReference type="GeneID" id="111855247"/>
<proteinExistence type="inferred from homology"/>
<keyword evidence="6 11" id="KW-0472">Membrane</keyword>
<evidence type="ECO:0000313" key="13">
    <source>
        <dbReference type="Ensembl" id="ENSPKIP00000030904.1"/>
    </source>
</evidence>
<evidence type="ECO:0000256" key="5">
    <source>
        <dbReference type="ARBA" id="ARBA00023040"/>
    </source>
</evidence>
<dbReference type="OrthoDB" id="9445642at2759"/>
<protein>
    <submittedName>
        <fullName evidence="13">Adenosine receptor A1-like</fullName>
    </submittedName>
</protein>
<evidence type="ECO:0000256" key="2">
    <source>
        <dbReference type="ARBA" id="ARBA00022475"/>
    </source>
</evidence>
<feature type="transmembrane region" description="Helical" evidence="11">
    <location>
        <begin position="39"/>
        <end position="62"/>
    </location>
</feature>
<keyword evidence="3 11" id="KW-0812">Transmembrane</keyword>
<reference evidence="13" key="1">
    <citation type="submission" date="2025-08" db="UniProtKB">
        <authorList>
            <consortium name="Ensembl"/>
        </authorList>
    </citation>
    <scope>IDENTIFICATION</scope>
</reference>
<evidence type="ECO:0000256" key="7">
    <source>
        <dbReference type="ARBA" id="ARBA00023157"/>
    </source>
</evidence>
<dbReference type="AlphaFoldDB" id="A0A3B3SJI0"/>
<keyword evidence="2 11" id="KW-1003">Cell membrane</keyword>
<dbReference type="RefSeq" id="XP_023689847.1">
    <property type="nucleotide sequence ID" value="XM_023834079.2"/>
</dbReference>
<dbReference type="CDD" id="cd14968">
    <property type="entry name" value="7tmA_Adenosine_R"/>
    <property type="match status" value="1"/>
</dbReference>
<dbReference type="KEGG" id="pki:111855247"/>
<dbReference type="GeneTree" id="ENSGT01030000234555"/>
<feature type="transmembrane region" description="Helical" evidence="11">
    <location>
        <begin position="211"/>
        <end position="227"/>
    </location>
</feature>
<dbReference type="GO" id="GO:0030425">
    <property type="term" value="C:dendrite"/>
    <property type="evidence" value="ECO:0007669"/>
    <property type="project" value="TreeGrafter"/>
</dbReference>
<evidence type="ECO:0000256" key="8">
    <source>
        <dbReference type="ARBA" id="ARBA00023170"/>
    </source>
</evidence>
<dbReference type="PROSITE" id="PS50262">
    <property type="entry name" value="G_PROTEIN_RECEP_F1_2"/>
    <property type="match status" value="1"/>
</dbReference>
<feature type="transmembrane region" description="Helical" evidence="11">
    <location>
        <begin position="6"/>
        <end position="27"/>
    </location>
</feature>
<evidence type="ECO:0000256" key="9">
    <source>
        <dbReference type="ARBA" id="ARBA00023180"/>
    </source>
</evidence>
<feature type="transmembrane region" description="Helical" evidence="11">
    <location>
        <begin position="247"/>
        <end position="269"/>
    </location>
</feature>
<evidence type="ECO:0000256" key="11">
    <source>
        <dbReference type="RuleBase" id="RU201114"/>
    </source>
</evidence>
<dbReference type="PRINTS" id="PR00424">
    <property type="entry name" value="ADENOSINER"/>
</dbReference>
<evidence type="ECO:0000313" key="14">
    <source>
        <dbReference type="Proteomes" id="UP000261540"/>
    </source>
</evidence>
<dbReference type="SUPFAM" id="SSF81321">
    <property type="entry name" value="Family A G protein-coupled receptor-like"/>
    <property type="match status" value="1"/>
</dbReference>
<reference evidence="13" key="2">
    <citation type="submission" date="2025-09" db="UniProtKB">
        <authorList>
            <consortium name="Ensembl"/>
        </authorList>
    </citation>
    <scope>IDENTIFICATION</scope>
</reference>
<dbReference type="GO" id="GO:0001609">
    <property type="term" value="F:G protein-coupled adenosine receptor activity"/>
    <property type="evidence" value="ECO:0007669"/>
    <property type="project" value="UniProtKB-UniRule"/>
</dbReference>
<dbReference type="GO" id="GO:0045202">
    <property type="term" value="C:synapse"/>
    <property type="evidence" value="ECO:0007669"/>
    <property type="project" value="TreeGrafter"/>
</dbReference>
<keyword evidence="9 11" id="KW-0325">Glycoprotein</keyword>
<dbReference type="Proteomes" id="UP000261540">
    <property type="component" value="Unplaced"/>
</dbReference>
<dbReference type="InterPro" id="IPR017452">
    <property type="entry name" value="GPCR_Rhodpsn_7TM"/>
</dbReference>
<dbReference type="InterPro" id="IPR000276">
    <property type="entry name" value="GPCR_Rhodpsn"/>
</dbReference>
<dbReference type="PROSITE" id="PS00237">
    <property type="entry name" value="G_PROTEIN_RECEP_F1_1"/>
    <property type="match status" value="1"/>
</dbReference>
<keyword evidence="10 11" id="KW-0807">Transducer</keyword>
<organism evidence="13 14">
    <name type="scientific">Paramormyrops kingsleyae</name>
    <dbReference type="NCBI Taxonomy" id="1676925"/>
    <lineage>
        <taxon>Eukaryota</taxon>
        <taxon>Metazoa</taxon>
        <taxon>Chordata</taxon>
        <taxon>Craniata</taxon>
        <taxon>Vertebrata</taxon>
        <taxon>Euteleostomi</taxon>
        <taxon>Actinopterygii</taxon>
        <taxon>Neopterygii</taxon>
        <taxon>Teleostei</taxon>
        <taxon>Osteoglossocephala</taxon>
        <taxon>Osteoglossomorpha</taxon>
        <taxon>Osteoglossiformes</taxon>
        <taxon>Mormyridae</taxon>
        <taxon>Paramormyrops</taxon>
    </lineage>
</organism>
<feature type="transmembrane region" description="Helical" evidence="11">
    <location>
        <begin position="74"/>
        <end position="96"/>
    </location>
</feature>
<dbReference type="Pfam" id="PF00001">
    <property type="entry name" value="7tm_1"/>
    <property type="match status" value="1"/>
</dbReference>
<dbReference type="Gene3D" id="1.20.1070.10">
    <property type="entry name" value="Rhodopsin 7-helix transmembrane proteins"/>
    <property type="match status" value="1"/>
</dbReference>
<feature type="transmembrane region" description="Helical" evidence="11">
    <location>
        <begin position="117"/>
        <end position="139"/>
    </location>
</feature>
<evidence type="ECO:0000256" key="6">
    <source>
        <dbReference type="ARBA" id="ARBA00023136"/>
    </source>
</evidence>
<dbReference type="InterPro" id="IPR001634">
    <property type="entry name" value="Adenosn_rcpt"/>
</dbReference>
<evidence type="ECO:0000256" key="10">
    <source>
        <dbReference type="ARBA" id="ARBA00023224"/>
    </source>
</evidence>
<evidence type="ECO:0000256" key="3">
    <source>
        <dbReference type="ARBA" id="ARBA00022692"/>
    </source>
</evidence>
<evidence type="ECO:0000259" key="12">
    <source>
        <dbReference type="PROSITE" id="PS50262"/>
    </source>
</evidence>
<dbReference type="Ensembl" id="ENSPKIT00000011740.1">
    <property type="protein sequence ID" value="ENSPKIP00000030904.1"/>
    <property type="gene ID" value="ENSPKIG00000011607.1"/>
</dbReference>
<dbReference type="PANTHER" id="PTHR24246:SF54">
    <property type="entry name" value="ADENOSINE RECEPTOR A1-RELATED"/>
    <property type="match status" value="1"/>
</dbReference>
<keyword evidence="7 11" id="KW-1015">Disulfide bond</keyword>
<evidence type="ECO:0000256" key="4">
    <source>
        <dbReference type="ARBA" id="ARBA00022989"/>
    </source>
</evidence>
<keyword evidence="5 11" id="KW-0297">G-protein coupled receptor</keyword>
<feature type="transmembrane region" description="Helical" evidence="11">
    <location>
        <begin position="170"/>
        <end position="190"/>
    </location>
</feature>
<keyword evidence="14" id="KW-1185">Reference proteome</keyword>
<keyword evidence="8 11" id="KW-0675">Receptor</keyword>
<feature type="domain" description="G-protein coupled receptors family 1 profile" evidence="12">
    <location>
        <begin position="19"/>
        <end position="267"/>
    </location>
</feature>
<dbReference type="GO" id="GO:0005886">
    <property type="term" value="C:plasma membrane"/>
    <property type="evidence" value="ECO:0007669"/>
    <property type="project" value="UniProtKB-SubCell"/>
</dbReference>
<comment type="similarity">
    <text evidence="11">Belongs to the G-protein coupled receptor 1 family.</text>
</comment>
<sequence length="337" mass="38196">MEVLYTMLELLVALLCCVGNVLVIWGVKLTRSLQQPTFCFVVSLAAADFLVGAIAIPMALVLDDGLQISFDGCLFISCLVLVLTQSSVLALLAIAVDRYLRVQIAFRYKRFATQSRTWAAVTASWVLACLIGFTPLLGWNNRDPLHSPNSTINCTFVTVMSMEYMVYFNFFVWILMPLLLMTILYLLVFYNIKKHLRQKESQTFYMKEQKLAKSLALVLALFAISWLPLHIMNCVTLFGKVNEHYSWLIHTGILLSHANSAVNPIVYAFKIRKLRKAYLLIWNRVAFCRTGEISQTDLTADQIDGSNPNSTISMDNRKIHPQGDLKIHFKTDVKPPC</sequence>
<keyword evidence="4 11" id="KW-1133">Transmembrane helix</keyword>
<comment type="subcellular location">
    <subcellularLocation>
        <location evidence="1 11">Cell membrane</location>
        <topology evidence="1 11">Multi-pass membrane protein</topology>
    </subcellularLocation>
</comment>
<dbReference type="PRINTS" id="PR00237">
    <property type="entry name" value="GPCRRHODOPSN"/>
</dbReference>
<name>A0A3B3SJI0_9TELE</name>